<evidence type="ECO:0000256" key="9">
    <source>
        <dbReference type="ARBA" id="ARBA00022842"/>
    </source>
</evidence>
<comment type="catalytic activity">
    <reaction evidence="12">
        <text>ssDNA + n NTP = ssDNA/pppN(pN)n-1 hybrid + (n-1) diphosphate.</text>
        <dbReference type="EC" id="2.7.7.101"/>
    </reaction>
</comment>
<keyword evidence="2 12" id="KW-0639">Primosome</keyword>
<dbReference type="InterPro" id="IPR050219">
    <property type="entry name" value="DnaG_primase"/>
</dbReference>
<dbReference type="FunFam" id="3.90.580.10:FF:000001">
    <property type="entry name" value="DNA primase"/>
    <property type="match status" value="1"/>
</dbReference>
<evidence type="ECO:0000259" key="15">
    <source>
        <dbReference type="PROSITE" id="PS50880"/>
    </source>
</evidence>
<dbReference type="InterPro" id="IPR034151">
    <property type="entry name" value="TOPRIM_DnaG_bac"/>
</dbReference>
<keyword evidence="5 12" id="KW-0235">DNA replication</keyword>
<keyword evidence="6 12" id="KW-0479">Metal-binding</keyword>
<dbReference type="Gene3D" id="1.10.860.10">
    <property type="entry name" value="DNAb Helicase, Chain A"/>
    <property type="match status" value="1"/>
</dbReference>
<evidence type="ECO:0000256" key="3">
    <source>
        <dbReference type="ARBA" id="ARBA00022679"/>
    </source>
</evidence>
<keyword evidence="1 12" id="KW-0240">DNA-directed RNA polymerase</keyword>
<dbReference type="InterPro" id="IPR002694">
    <property type="entry name" value="Znf_CHC2"/>
</dbReference>
<evidence type="ECO:0000256" key="11">
    <source>
        <dbReference type="ARBA" id="ARBA00023163"/>
    </source>
</evidence>
<dbReference type="Gene3D" id="3.90.980.10">
    <property type="entry name" value="DNA primase, catalytic core, N-terminal domain"/>
    <property type="match status" value="1"/>
</dbReference>
<dbReference type="Gene3D" id="3.90.580.10">
    <property type="entry name" value="Zinc finger, CHC2-type domain"/>
    <property type="match status" value="1"/>
</dbReference>
<dbReference type="GO" id="GO:0003899">
    <property type="term" value="F:DNA-directed RNA polymerase activity"/>
    <property type="evidence" value="ECO:0007669"/>
    <property type="project" value="UniProtKB-UniRule"/>
</dbReference>
<evidence type="ECO:0000256" key="7">
    <source>
        <dbReference type="ARBA" id="ARBA00022771"/>
    </source>
</evidence>
<dbReference type="GO" id="GO:1990077">
    <property type="term" value="C:primosome complex"/>
    <property type="evidence" value="ECO:0007669"/>
    <property type="project" value="UniProtKB-KW"/>
</dbReference>
<proteinExistence type="inferred from homology"/>
<comment type="domain">
    <text evidence="12">Contains an N-terminal zinc-binding domain, a central core domain that contains the primase activity, and a C-terminal DnaB-binding domain.</text>
</comment>
<evidence type="ECO:0000256" key="2">
    <source>
        <dbReference type="ARBA" id="ARBA00022515"/>
    </source>
</evidence>
<keyword evidence="4 12" id="KW-0548">Nucleotidyltransferase</keyword>
<comment type="subunit">
    <text evidence="12">Monomer. Interacts with DnaB.</text>
</comment>
<dbReference type="SUPFAM" id="SSF56731">
    <property type="entry name" value="DNA primase core"/>
    <property type="match status" value="1"/>
</dbReference>
<dbReference type="PANTHER" id="PTHR30313">
    <property type="entry name" value="DNA PRIMASE"/>
    <property type="match status" value="1"/>
</dbReference>
<keyword evidence="17" id="KW-1185">Reference proteome</keyword>
<dbReference type="InterPro" id="IPR006171">
    <property type="entry name" value="TOPRIM_dom"/>
</dbReference>
<evidence type="ECO:0000256" key="8">
    <source>
        <dbReference type="ARBA" id="ARBA00022833"/>
    </source>
</evidence>
<dbReference type="HAMAP" id="MF_00974">
    <property type="entry name" value="DNA_primase_DnaG"/>
    <property type="match status" value="1"/>
</dbReference>
<dbReference type="InterPro" id="IPR019475">
    <property type="entry name" value="DNA_primase_DnaB-bd"/>
</dbReference>
<evidence type="ECO:0000313" key="16">
    <source>
        <dbReference type="EMBL" id="QSX08882.1"/>
    </source>
</evidence>
<dbReference type="EC" id="2.7.7.101" evidence="12"/>
<organism evidence="16 17">
    <name type="scientific">Alkalibacter rhizosphaerae</name>
    <dbReference type="NCBI Taxonomy" id="2815577"/>
    <lineage>
        <taxon>Bacteria</taxon>
        <taxon>Bacillati</taxon>
        <taxon>Bacillota</taxon>
        <taxon>Clostridia</taxon>
        <taxon>Eubacteriales</taxon>
        <taxon>Eubacteriaceae</taxon>
        <taxon>Alkalibacter</taxon>
    </lineage>
</organism>
<dbReference type="InterPro" id="IPR006295">
    <property type="entry name" value="DNA_primase_DnaG"/>
</dbReference>
<dbReference type="InterPro" id="IPR037068">
    <property type="entry name" value="DNA_primase_core_N_sf"/>
</dbReference>
<protein>
    <recommendedName>
        <fullName evidence="12 13">DNA primase</fullName>
        <ecNumber evidence="12">2.7.7.101</ecNumber>
    </recommendedName>
</protein>
<dbReference type="InterPro" id="IPR030846">
    <property type="entry name" value="DnaG_bac"/>
</dbReference>
<keyword evidence="8 12" id="KW-0862">Zinc</keyword>
<gene>
    <name evidence="12" type="primary">dnaG</name>
    <name evidence="16" type="ORF">J0B03_02010</name>
</gene>
<keyword evidence="11 12" id="KW-0804">Transcription</keyword>
<evidence type="ECO:0000313" key="17">
    <source>
        <dbReference type="Proteomes" id="UP000663499"/>
    </source>
</evidence>
<keyword evidence="10 12" id="KW-0238">DNA-binding</keyword>
<dbReference type="Gene3D" id="3.40.1360.10">
    <property type="match status" value="1"/>
</dbReference>
<dbReference type="SMART" id="SM00493">
    <property type="entry name" value="TOPRIM"/>
    <property type="match status" value="1"/>
</dbReference>
<dbReference type="Pfam" id="PF08275">
    <property type="entry name" value="DNAG_N"/>
    <property type="match status" value="1"/>
</dbReference>
<evidence type="ECO:0000256" key="14">
    <source>
        <dbReference type="PIRSR" id="PIRSR002811-1"/>
    </source>
</evidence>
<dbReference type="Pfam" id="PF01807">
    <property type="entry name" value="Zn_ribbon_DnaG"/>
    <property type="match status" value="1"/>
</dbReference>
<dbReference type="FunFam" id="3.40.1360.10:FF:000002">
    <property type="entry name" value="DNA primase"/>
    <property type="match status" value="1"/>
</dbReference>
<feature type="domain" description="Toprim" evidence="15">
    <location>
        <begin position="257"/>
        <end position="338"/>
    </location>
</feature>
<dbReference type="Proteomes" id="UP000663499">
    <property type="component" value="Chromosome"/>
</dbReference>
<dbReference type="InterPro" id="IPR013264">
    <property type="entry name" value="DNAG_N"/>
</dbReference>
<dbReference type="SUPFAM" id="SSF57783">
    <property type="entry name" value="Zinc beta-ribbon"/>
    <property type="match status" value="1"/>
</dbReference>
<dbReference type="GO" id="GO:0003677">
    <property type="term" value="F:DNA binding"/>
    <property type="evidence" value="ECO:0007669"/>
    <property type="project" value="UniProtKB-KW"/>
</dbReference>
<evidence type="ECO:0000256" key="4">
    <source>
        <dbReference type="ARBA" id="ARBA00022695"/>
    </source>
</evidence>
<dbReference type="EMBL" id="CP071444">
    <property type="protein sequence ID" value="QSX08882.1"/>
    <property type="molecule type" value="Genomic_DNA"/>
</dbReference>
<dbReference type="NCBIfam" id="TIGR01391">
    <property type="entry name" value="dnaG"/>
    <property type="match status" value="1"/>
</dbReference>
<dbReference type="InterPro" id="IPR016136">
    <property type="entry name" value="DNA_helicase_N/primase_C"/>
</dbReference>
<evidence type="ECO:0000256" key="13">
    <source>
        <dbReference type="PIRNR" id="PIRNR002811"/>
    </source>
</evidence>
<feature type="zinc finger region" description="CHC2-type" evidence="12 14">
    <location>
        <begin position="40"/>
        <end position="64"/>
    </location>
</feature>
<dbReference type="GO" id="GO:0008270">
    <property type="term" value="F:zinc ion binding"/>
    <property type="evidence" value="ECO:0007669"/>
    <property type="project" value="UniProtKB-UniRule"/>
</dbReference>
<evidence type="ECO:0000256" key="6">
    <source>
        <dbReference type="ARBA" id="ARBA00022723"/>
    </source>
</evidence>
<dbReference type="GO" id="GO:0005737">
    <property type="term" value="C:cytoplasm"/>
    <property type="evidence" value="ECO:0007669"/>
    <property type="project" value="TreeGrafter"/>
</dbReference>
<dbReference type="Pfam" id="PF10410">
    <property type="entry name" value="DnaB_bind"/>
    <property type="match status" value="1"/>
</dbReference>
<dbReference type="GO" id="GO:0006269">
    <property type="term" value="P:DNA replication, synthesis of primer"/>
    <property type="evidence" value="ECO:0007669"/>
    <property type="project" value="UniProtKB-UniRule"/>
</dbReference>
<dbReference type="RefSeq" id="WP_207300223.1">
    <property type="nucleotide sequence ID" value="NZ_CP071444.1"/>
</dbReference>
<sequence length="594" mass="67909">MSKGYTEDQIQQVLDNNDIIDVVSQYVPLKKSGNHYMGRCPFHNEKTPSFSVSAEKQLYHCFGCGAGGDMITFVRNIENLSFVESVKYLADRANITLPDSEGFNDQESKKRDALYRMHKDAARFFYKKRCAHDRSNEYLRSRGIDDDTARQFAIGYAGSEYTGLYDYLKSKGYKNEDLADSGLVLPDRNGKGYHDRFRDRIMFPIVSVAKNVTGFGGRLMGKSDKLPKYLNSSETMIFHKGTQLYGLNLAKTNLENGRLIAVEGYMDVISLFQSGIRNVVASLGTALTEGQGRLMKRYVEEVVLCYDGDGAGIRATVRGIQVLEGLGLRVKVMKLKNNMDPDDFVRQEGKEAFQELANNALSTVDFRIGLLEETVDLRRNDEKIQFVTEATKILKEIKNPIEQEMQIQRFASRMQIEPGVIFKEIKNDDPKAIALEKTSSRENSSVRRSIKREAQEMLIGWLFTDKDTARKIASKLQPEHFQKGLYRDAVVHAYHQLKSGQSANPSAYIGNLEEESHRKALSRMIMDVEESTDELLMDCMKAMEMMYIKRSIAYLQKKMGDFNLNEEEFNRLYCELVEKKKELEQMQSMGRENF</sequence>
<evidence type="ECO:0000256" key="10">
    <source>
        <dbReference type="ARBA" id="ARBA00023125"/>
    </source>
</evidence>
<comment type="cofactor">
    <cofactor evidence="12 13 14">
        <name>Zn(2+)</name>
        <dbReference type="ChEBI" id="CHEBI:29105"/>
    </cofactor>
    <text evidence="12 13 14">Binds 1 zinc ion per monomer.</text>
</comment>
<dbReference type="Pfam" id="PF13155">
    <property type="entry name" value="Toprim_2"/>
    <property type="match status" value="1"/>
</dbReference>
<dbReference type="KEGG" id="alka:J0B03_02010"/>
<dbReference type="GO" id="GO:0000428">
    <property type="term" value="C:DNA-directed RNA polymerase complex"/>
    <property type="evidence" value="ECO:0007669"/>
    <property type="project" value="UniProtKB-KW"/>
</dbReference>
<comment type="similarity">
    <text evidence="12 13">Belongs to the DnaG primase family.</text>
</comment>
<evidence type="ECO:0000256" key="12">
    <source>
        <dbReference type="HAMAP-Rule" id="MF_00974"/>
    </source>
</evidence>
<dbReference type="SMART" id="SM00400">
    <property type="entry name" value="ZnF_CHCC"/>
    <property type="match status" value="1"/>
</dbReference>
<accession>A0A974XFG6</accession>
<keyword evidence="3 12" id="KW-0808">Transferase</keyword>
<name>A0A974XFG6_9FIRM</name>
<comment type="function">
    <text evidence="12 13">RNA polymerase that catalyzes the synthesis of short RNA molecules used as primers for DNA polymerase during DNA replication.</text>
</comment>
<dbReference type="CDD" id="cd03364">
    <property type="entry name" value="TOPRIM_DnaG_primases"/>
    <property type="match status" value="1"/>
</dbReference>
<dbReference type="AlphaFoldDB" id="A0A974XFG6"/>
<dbReference type="InterPro" id="IPR036977">
    <property type="entry name" value="DNA_primase_Znf_CHC2"/>
</dbReference>
<keyword evidence="7 12" id="KW-0863">Zinc-finger</keyword>
<evidence type="ECO:0000256" key="1">
    <source>
        <dbReference type="ARBA" id="ARBA00022478"/>
    </source>
</evidence>
<keyword evidence="9" id="KW-0460">Magnesium</keyword>
<evidence type="ECO:0000256" key="5">
    <source>
        <dbReference type="ARBA" id="ARBA00022705"/>
    </source>
</evidence>
<dbReference type="PANTHER" id="PTHR30313:SF2">
    <property type="entry name" value="DNA PRIMASE"/>
    <property type="match status" value="1"/>
</dbReference>
<reference evidence="16" key="1">
    <citation type="submission" date="2021-03" db="EMBL/GenBank/DDBJ databases">
        <title>Alkalibacter marinus sp. nov., isolated from tidal flat sediment.</title>
        <authorList>
            <person name="Namirimu T."/>
            <person name="Yang J.-A."/>
            <person name="Yang S.-H."/>
            <person name="Kim Y.-J."/>
            <person name="Kwon K.K."/>
        </authorList>
    </citation>
    <scope>NUCLEOTIDE SEQUENCE</scope>
    <source>
        <strain evidence="16">ES005</strain>
    </source>
</reference>
<dbReference type="PIRSF" id="PIRSF002811">
    <property type="entry name" value="DnaG"/>
    <property type="match status" value="1"/>
</dbReference>
<dbReference type="PROSITE" id="PS50880">
    <property type="entry name" value="TOPRIM"/>
    <property type="match status" value="1"/>
</dbReference>